<gene>
    <name evidence="2" type="ORF">BOKJ2_LOCUS14228</name>
</gene>
<name>A0A811LQA2_9BILA</name>
<dbReference type="Gene3D" id="2.30.42.10">
    <property type="match status" value="1"/>
</dbReference>
<dbReference type="Proteomes" id="UP000783686">
    <property type="component" value="Unassembled WGS sequence"/>
</dbReference>
<dbReference type="Proteomes" id="UP000614601">
    <property type="component" value="Unassembled WGS sequence"/>
</dbReference>
<dbReference type="SUPFAM" id="SSF50156">
    <property type="entry name" value="PDZ domain-like"/>
    <property type="match status" value="1"/>
</dbReference>
<proteinExistence type="predicted"/>
<evidence type="ECO:0000259" key="1">
    <source>
        <dbReference type="SMART" id="SM00228"/>
    </source>
</evidence>
<dbReference type="InterPro" id="IPR036034">
    <property type="entry name" value="PDZ_sf"/>
</dbReference>
<dbReference type="SMART" id="SM00228">
    <property type="entry name" value="PDZ"/>
    <property type="match status" value="2"/>
</dbReference>
<organism evidence="2 3">
    <name type="scientific">Bursaphelenchus okinawaensis</name>
    <dbReference type="NCBI Taxonomy" id="465554"/>
    <lineage>
        <taxon>Eukaryota</taxon>
        <taxon>Metazoa</taxon>
        <taxon>Ecdysozoa</taxon>
        <taxon>Nematoda</taxon>
        <taxon>Chromadorea</taxon>
        <taxon>Rhabditida</taxon>
        <taxon>Tylenchina</taxon>
        <taxon>Tylenchomorpha</taxon>
        <taxon>Aphelenchoidea</taxon>
        <taxon>Aphelenchoididae</taxon>
        <taxon>Bursaphelenchus</taxon>
    </lineage>
</organism>
<dbReference type="OrthoDB" id="4217619at2759"/>
<dbReference type="PANTHER" id="PTHR31327:SF3">
    <property type="entry name" value="PDZ DOMAIN-CONTAINING PROTEIN"/>
    <property type="match status" value="1"/>
</dbReference>
<evidence type="ECO:0000313" key="2">
    <source>
        <dbReference type="EMBL" id="CAD5230624.1"/>
    </source>
</evidence>
<dbReference type="InterPro" id="IPR040264">
    <property type="entry name" value="T15H9.4-like"/>
</dbReference>
<keyword evidence="3" id="KW-1185">Reference proteome</keyword>
<evidence type="ECO:0000313" key="3">
    <source>
        <dbReference type="Proteomes" id="UP000614601"/>
    </source>
</evidence>
<dbReference type="AlphaFoldDB" id="A0A811LQA2"/>
<dbReference type="InterPro" id="IPR001478">
    <property type="entry name" value="PDZ"/>
</dbReference>
<reference evidence="2" key="1">
    <citation type="submission" date="2020-09" db="EMBL/GenBank/DDBJ databases">
        <authorList>
            <person name="Kikuchi T."/>
        </authorList>
    </citation>
    <scope>NUCLEOTIDE SEQUENCE</scope>
    <source>
        <strain evidence="2">SH1</strain>
    </source>
</reference>
<dbReference type="PANTHER" id="PTHR31327">
    <property type="entry name" value="SPERM MEIOSIS PDZ DOMAIN CONTAINING PROTEINS-RELATED"/>
    <property type="match status" value="1"/>
</dbReference>
<protein>
    <recommendedName>
        <fullName evidence="1">PDZ domain-containing protein</fullName>
    </recommendedName>
</protein>
<sequence length="292" mass="33041">MSTISNSDKDGAKLAPPPKEYLDLFVVPKPLGVRINKTSFRVTYVETNSPLLNRAFVGDQLVAIDGQTIRTPEELAKKLSEKKHTHMVQFKHAYFSYCVFLGSSVEKLQLEKEVLRTTGRAVNIFMIHIAIPNLSTDNDEDRRDVLQFTVRYDARERVQVAYCDPNGLAAIHLKPGDVIREVNEHPIASKAMLRYWISEAVNHNEPVQLNIERLVCGDDAIRDMIETPQDVLDIAQKQIQKIKTRAHPTPTKILRRTTGRKGNVKMEDKVSEVDIHADHDPTKLKPCKGAKS</sequence>
<feature type="domain" description="PDZ" evidence="1">
    <location>
        <begin position="29"/>
        <end position="94"/>
    </location>
</feature>
<dbReference type="EMBL" id="CAJFDH010000006">
    <property type="protein sequence ID" value="CAD5230624.1"/>
    <property type="molecule type" value="Genomic_DNA"/>
</dbReference>
<feature type="domain" description="PDZ" evidence="1">
    <location>
        <begin position="144"/>
        <end position="215"/>
    </location>
</feature>
<comment type="caution">
    <text evidence="2">The sequence shown here is derived from an EMBL/GenBank/DDBJ whole genome shotgun (WGS) entry which is preliminary data.</text>
</comment>
<dbReference type="EMBL" id="CAJFCW020000006">
    <property type="protein sequence ID" value="CAG9127847.1"/>
    <property type="molecule type" value="Genomic_DNA"/>
</dbReference>
<accession>A0A811LQA2</accession>